<organism evidence="1 2">
    <name type="scientific">Erythroxylum novogranatense</name>
    <dbReference type="NCBI Taxonomy" id="1862640"/>
    <lineage>
        <taxon>Eukaryota</taxon>
        <taxon>Viridiplantae</taxon>
        <taxon>Streptophyta</taxon>
        <taxon>Embryophyta</taxon>
        <taxon>Tracheophyta</taxon>
        <taxon>Spermatophyta</taxon>
        <taxon>Magnoliopsida</taxon>
        <taxon>eudicotyledons</taxon>
        <taxon>Gunneridae</taxon>
        <taxon>Pentapetalae</taxon>
        <taxon>rosids</taxon>
        <taxon>fabids</taxon>
        <taxon>Malpighiales</taxon>
        <taxon>Erythroxylaceae</taxon>
        <taxon>Erythroxylum</taxon>
    </lineage>
</organism>
<comment type="caution">
    <text evidence="1">The sequence shown here is derived from an EMBL/GenBank/DDBJ whole genome shotgun (WGS) entry which is preliminary data.</text>
</comment>
<dbReference type="AlphaFoldDB" id="A0AAV8TMD2"/>
<evidence type="ECO:0000313" key="2">
    <source>
        <dbReference type="Proteomes" id="UP001159364"/>
    </source>
</evidence>
<keyword evidence="2" id="KW-1185">Reference proteome</keyword>
<protein>
    <submittedName>
        <fullName evidence="1">Uncharacterized protein</fullName>
    </submittedName>
</protein>
<sequence>MRLGERNQLWEDSIAVSYHCKPTAKTHTSIWIPTGKVFNTGSYYELMNQVDESHTEDNQMTPAISLVTPLNENDSLTLTLALAQKSESCGNIDIEGHAPVVRHVVAHLNEIDSLALAQQPDPCGHTDVEGTTIFAKASHDTPDNLFVAADSPLCFNANEVNVVIIEATDQVMHLRILILQATHHPFRFNHYLAKEPGFREACMKGNIHDYRGTKQFVCIQKLKAIKQELKILKSSQGSTVEAINNIILELTRMHNLLSPNPANQLLIDKEKLTLTNYLQAVSNHSSFLQQRARINWLQEGDNCT</sequence>
<reference evidence="1 2" key="1">
    <citation type="submission" date="2021-09" db="EMBL/GenBank/DDBJ databases">
        <title>Genomic insights and catalytic innovation underlie evolution of tropane alkaloids biosynthesis.</title>
        <authorList>
            <person name="Wang Y.-J."/>
            <person name="Tian T."/>
            <person name="Huang J.-P."/>
            <person name="Huang S.-X."/>
        </authorList>
    </citation>
    <scope>NUCLEOTIDE SEQUENCE [LARGE SCALE GENOMIC DNA]</scope>
    <source>
        <strain evidence="1">KIB-2018</strain>
        <tissue evidence="1">Leaf</tissue>
    </source>
</reference>
<evidence type="ECO:0000313" key="1">
    <source>
        <dbReference type="EMBL" id="KAJ8767269.1"/>
    </source>
</evidence>
<dbReference type="Proteomes" id="UP001159364">
    <property type="component" value="Linkage Group LG04"/>
</dbReference>
<gene>
    <name evidence="1" type="ORF">K2173_017313</name>
</gene>
<name>A0AAV8TMD2_9ROSI</name>
<dbReference type="EMBL" id="JAIWQS010000004">
    <property type="protein sequence ID" value="KAJ8767269.1"/>
    <property type="molecule type" value="Genomic_DNA"/>
</dbReference>
<proteinExistence type="predicted"/>
<accession>A0AAV8TMD2</accession>